<protein>
    <recommendedName>
        <fullName evidence="2">Anti-sigma-W factor RsiW</fullName>
    </recommendedName>
</protein>
<reference evidence="5 6" key="1">
    <citation type="submission" date="2014-04" db="EMBL/GenBank/DDBJ databases">
        <title>Draft genome sequence of Bacillus azotoformans MEV2011, a (co-) denitrifying strain unable to grow in the presence of oxygen.</title>
        <authorList>
            <person name="Nielsen M."/>
            <person name="Schreiber L."/>
            <person name="Finster K."/>
            <person name="Schramm A."/>
        </authorList>
    </citation>
    <scope>NUCLEOTIDE SEQUENCE [LARGE SCALE GENOMIC DNA]</scope>
    <source>
        <strain evidence="5 6">MEV2011</strain>
    </source>
</reference>
<feature type="transmembrane region" description="Helical" evidence="3">
    <location>
        <begin position="89"/>
        <end position="108"/>
    </location>
</feature>
<keyword evidence="3" id="KW-0472">Membrane</keyword>
<evidence type="ECO:0000256" key="2">
    <source>
        <dbReference type="ARBA" id="ARBA00024438"/>
    </source>
</evidence>
<dbReference type="EMBL" id="JJRY01000006">
    <property type="protein sequence ID" value="KEF38640.1"/>
    <property type="molecule type" value="Genomic_DNA"/>
</dbReference>
<organism evidence="5 6">
    <name type="scientific">Schinkia azotoformans MEV2011</name>
    <dbReference type="NCBI Taxonomy" id="1348973"/>
    <lineage>
        <taxon>Bacteria</taxon>
        <taxon>Bacillati</taxon>
        <taxon>Bacillota</taxon>
        <taxon>Bacilli</taxon>
        <taxon>Bacillales</taxon>
        <taxon>Bacillaceae</taxon>
        <taxon>Calidifontibacillus/Schinkia group</taxon>
        <taxon>Schinkia</taxon>
    </lineage>
</organism>
<keyword evidence="3" id="KW-1133">Transmembrane helix</keyword>
<dbReference type="OrthoDB" id="9782842at2"/>
<dbReference type="InterPro" id="IPR027383">
    <property type="entry name" value="Znf_put"/>
</dbReference>
<gene>
    <name evidence="5" type="ORF">M670_01850</name>
</gene>
<evidence type="ECO:0000313" key="6">
    <source>
        <dbReference type="Proteomes" id="UP000027936"/>
    </source>
</evidence>
<dbReference type="PATRIC" id="fig|1348973.3.peg.1797"/>
<keyword evidence="3 5" id="KW-0812">Transmembrane</keyword>
<comment type="similarity">
    <text evidence="1">Belongs to the zinc-associated anti-sigma factor (ZAS) superfamily. Anti-sigma-W factor family.</text>
</comment>
<evidence type="ECO:0000256" key="1">
    <source>
        <dbReference type="ARBA" id="ARBA00024353"/>
    </source>
</evidence>
<name>A0A072NZI8_SCHAZ</name>
<dbReference type="Gene3D" id="1.10.10.1320">
    <property type="entry name" value="Anti-sigma factor, zinc-finger domain"/>
    <property type="match status" value="1"/>
</dbReference>
<feature type="domain" description="Putative zinc-finger" evidence="4">
    <location>
        <begin position="6"/>
        <end position="38"/>
    </location>
</feature>
<evidence type="ECO:0000313" key="5">
    <source>
        <dbReference type="EMBL" id="KEF38640.1"/>
    </source>
</evidence>
<sequence>MKCAQTYVELMHKYLDEEIATEEEKQLRKHLQECTSCHSHFQELKKALALVQSTTYIQAPLHFTANVMARLPKEKTTVTYGRWFKDHPMLVAAAVFVILMTGSVFSTWNSDTQLSVSKQSNLQVQGNTVIVPEGEVVEGDVFVRNGDLKIEGEVQGDVVVINGDKYLASAGKVTGNIEEIDQFFGWMWYNIKDFFSQLF</sequence>
<dbReference type="Pfam" id="PF13490">
    <property type="entry name" value="zf-HC2"/>
    <property type="match status" value="1"/>
</dbReference>
<dbReference type="RefSeq" id="WP_035195376.1">
    <property type="nucleotide sequence ID" value="NZ_JJRY01000006.1"/>
</dbReference>
<proteinExistence type="inferred from homology"/>
<evidence type="ECO:0000259" key="4">
    <source>
        <dbReference type="Pfam" id="PF13490"/>
    </source>
</evidence>
<dbReference type="Proteomes" id="UP000027936">
    <property type="component" value="Unassembled WGS sequence"/>
</dbReference>
<dbReference type="InterPro" id="IPR041916">
    <property type="entry name" value="Anti_sigma_zinc_sf"/>
</dbReference>
<accession>A0A072NZI8</accession>
<comment type="caution">
    <text evidence="5">The sequence shown here is derived from an EMBL/GenBank/DDBJ whole genome shotgun (WGS) entry which is preliminary data.</text>
</comment>
<dbReference type="AlphaFoldDB" id="A0A072NZI8"/>
<evidence type="ECO:0000256" key="3">
    <source>
        <dbReference type="SAM" id="Phobius"/>
    </source>
</evidence>